<reference evidence="8" key="1">
    <citation type="submission" date="2017-09" db="EMBL/GenBank/DDBJ databases">
        <title>FDA dAtabase for Regulatory Grade micrObial Sequences (FDA-ARGOS): Supporting development and validation of Infectious Disease Dx tests.</title>
        <authorList>
            <person name="Goldberg B."/>
            <person name="Campos J."/>
            <person name="Tallon L."/>
            <person name="Sadzewicz L."/>
            <person name="Ott S."/>
            <person name="Zhao X."/>
            <person name="Nagaraj S."/>
            <person name="Vavikolanu K."/>
            <person name="Aluvathingal J."/>
            <person name="Nadendla S."/>
            <person name="Geyer C."/>
            <person name="Sichtig H."/>
        </authorList>
    </citation>
    <scope>NUCLEOTIDE SEQUENCE [LARGE SCALE GENOMIC DNA]</scope>
    <source>
        <strain evidence="8">FDAARGOS_370</strain>
    </source>
</reference>
<feature type="binding site" evidence="6">
    <location>
        <position position="133"/>
    </location>
    <ligand>
        <name>Fe cation</name>
        <dbReference type="ChEBI" id="CHEBI:24875"/>
    </ligand>
</feature>
<accession>A0A2A7TZJ4</accession>
<dbReference type="FunFam" id="3.90.45.10:FF:000001">
    <property type="entry name" value="Peptide deformylase"/>
    <property type="match status" value="1"/>
</dbReference>
<dbReference type="EMBL" id="PDDV01000013">
    <property type="protein sequence ID" value="PEH71461.1"/>
    <property type="molecule type" value="Genomic_DNA"/>
</dbReference>
<dbReference type="PRINTS" id="PR01576">
    <property type="entry name" value="PDEFORMYLASE"/>
</dbReference>
<keyword evidence="5 6" id="KW-0408">Iron</keyword>
<sequence>MAVLQVLHFPDERLRTIAKPVNEVTPEIQRIVDDMFETMYAEEGIGLAATQVDIHQRIIVIDISENRDQRLVLINPELLQKGGETGIEEGCLSVPEQRALVPRAETITVRALDRDGKPFELETDGLLAICIQHEMDHLMGKLFIDYLSPLKRQRIRQKLEKLYKQQARSAN</sequence>
<dbReference type="InterPro" id="IPR036821">
    <property type="entry name" value="Peptide_deformylase_sf"/>
</dbReference>
<feature type="active site" evidence="6">
    <location>
        <position position="134"/>
    </location>
</feature>
<dbReference type="OrthoDB" id="9804313at2"/>
<dbReference type="PANTHER" id="PTHR10458">
    <property type="entry name" value="PEPTIDE DEFORMYLASE"/>
    <property type="match status" value="1"/>
</dbReference>
<feature type="binding site" evidence="6">
    <location>
        <position position="91"/>
    </location>
    <ligand>
        <name>Fe cation</name>
        <dbReference type="ChEBI" id="CHEBI:24875"/>
    </ligand>
</feature>
<evidence type="ECO:0000256" key="6">
    <source>
        <dbReference type="HAMAP-Rule" id="MF_00163"/>
    </source>
</evidence>
<dbReference type="STRING" id="636.AAW15_01325"/>
<dbReference type="GeneID" id="93122083"/>
<dbReference type="GO" id="GO:0006412">
    <property type="term" value="P:translation"/>
    <property type="evidence" value="ECO:0007669"/>
    <property type="project" value="UniProtKB-UniRule"/>
</dbReference>
<dbReference type="InterPro" id="IPR023635">
    <property type="entry name" value="Peptide_deformylase"/>
</dbReference>
<protein>
    <recommendedName>
        <fullName evidence="6">Peptide deformylase</fullName>
        <shortName evidence="6">PDF</shortName>
        <ecNumber evidence="6">3.5.1.88</ecNumber>
    </recommendedName>
    <alternativeName>
        <fullName evidence="6">Polypeptide deformylase</fullName>
    </alternativeName>
</protein>
<name>A0A2A7TZJ4_EDWTA</name>
<organism evidence="7 8">
    <name type="scientific">Edwardsiella tarda</name>
    <dbReference type="NCBI Taxonomy" id="636"/>
    <lineage>
        <taxon>Bacteria</taxon>
        <taxon>Pseudomonadati</taxon>
        <taxon>Pseudomonadota</taxon>
        <taxon>Gammaproteobacteria</taxon>
        <taxon>Enterobacterales</taxon>
        <taxon>Hafniaceae</taxon>
        <taxon>Edwardsiella</taxon>
    </lineage>
</organism>
<dbReference type="PIRSF" id="PIRSF004749">
    <property type="entry name" value="Pep_def"/>
    <property type="match status" value="1"/>
</dbReference>
<dbReference type="NCBIfam" id="NF001159">
    <property type="entry name" value="PRK00150.1-3"/>
    <property type="match status" value="1"/>
</dbReference>
<dbReference type="NCBIfam" id="TIGR00079">
    <property type="entry name" value="pept_deformyl"/>
    <property type="match status" value="1"/>
</dbReference>
<comment type="catalytic activity">
    <reaction evidence="6">
        <text>N-terminal N-formyl-L-methionyl-[peptide] + H2O = N-terminal L-methionyl-[peptide] + formate</text>
        <dbReference type="Rhea" id="RHEA:24420"/>
        <dbReference type="Rhea" id="RHEA-COMP:10639"/>
        <dbReference type="Rhea" id="RHEA-COMP:10640"/>
        <dbReference type="ChEBI" id="CHEBI:15377"/>
        <dbReference type="ChEBI" id="CHEBI:15740"/>
        <dbReference type="ChEBI" id="CHEBI:49298"/>
        <dbReference type="ChEBI" id="CHEBI:64731"/>
        <dbReference type="EC" id="3.5.1.88"/>
    </reaction>
</comment>
<comment type="function">
    <text evidence="6">Removes the formyl group from the N-terminal Met of newly synthesized proteins. Requires at least a dipeptide for an efficient rate of reaction. N-terminal L-methionine is a prerequisite for activity but the enzyme has broad specificity at other positions.</text>
</comment>
<dbReference type="CDD" id="cd00487">
    <property type="entry name" value="Pep_deformylase"/>
    <property type="match status" value="1"/>
</dbReference>
<evidence type="ECO:0000256" key="1">
    <source>
        <dbReference type="ARBA" id="ARBA00010759"/>
    </source>
</evidence>
<keyword evidence="4 6" id="KW-0648">Protein biosynthesis</keyword>
<keyword evidence="2 6" id="KW-0479">Metal-binding</keyword>
<keyword evidence="3 6" id="KW-0378">Hydrolase</keyword>
<dbReference type="EC" id="3.5.1.88" evidence="6"/>
<evidence type="ECO:0000256" key="5">
    <source>
        <dbReference type="ARBA" id="ARBA00023004"/>
    </source>
</evidence>
<comment type="caution">
    <text evidence="7">The sequence shown here is derived from an EMBL/GenBank/DDBJ whole genome shotgun (WGS) entry which is preliminary data.</text>
</comment>
<dbReference type="Gene3D" id="3.90.45.10">
    <property type="entry name" value="Peptide deformylase"/>
    <property type="match status" value="1"/>
</dbReference>
<proteinExistence type="inferred from homology"/>
<dbReference type="HAMAP" id="MF_00163">
    <property type="entry name" value="Pep_deformylase"/>
    <property type="match status" value="1"/>
</dbReference>
<dbReference type="Proteomes" id="UP000219788">
    <property type="component" value="Unassembled WGS sequence"/>
</dbReference>
<feature type="binding site" evidence="6">
    <location>
        <position position="137"/>
    </location>
    <ligand>
        <name>Fe cation</name>
        <dbReference type="ChEBI" id="CHEBI:24875"/>
    </ligand>
</feature>
<dbReference type="RefSeq" id="WP_005290333.1">
    <property type="nucleotide sequence ID" value="NZ_AP028090.1"/>
</dbReference>
<evidence type="ECO:0000256" key="4">
    <source>
        <dbReference type="ARBA" id="ARBA00022917"/>
    </source>
</evidence>
<dbReference type="AlphaFoldDB" id="A0A2A7TZJ4"/>
<evidence type="ECO:0000256" key="2">
    <source>
        <dbReference type="ARBA" id="ARBA00022723"/>
    </source>
</evidence>
<dbReference type="GO" id="GO:0042586">
    <property type="term" value="F:peptide deformylase activity"/>
    <property type="evidence" value="ECO:0007669"/>
    <property type="project" value="UniProtKB-UniRule"/>
</dbReference>
<comment type="similarity">
    <text evidence="1 6">Belongs to the polypeptide deformylase family.</text>
</comment>
<dbReference type="SUPFAM" id="SSF56420">
    <property type="entry name" value="Peptide deformylase"/>
    <property type="match status" value="1"/>
</dbReference>
<gene>
    <name evidence="6" type="primary">def</name>
    <name evidence="7" type="ORF">CRM76_05600</name>
</gene>
<dbReference type="PANTHER" id="PTHR10458:SF21">
    <property type="entry name" value="PEPTIDE DEFORMYLASE"/>
    <property type="match status" value="1"/>
</dbReference>
<evidence type="ECO:0000313" key="7">
    <source>
        <dbReference type="EMBL" id="PEH71461.1"/>
    </source>
</evidence>
<dbReference type="GO" id="GO:0046872">
    <property type="term" value="F:metal ion binding"/>
    <property type="evidence" value="ECO:0007669"/>
    <property type="project" value="UniProtKB-KW"/>
</dbReference>
<comment type="cofactor">
    <cofactor evidence="6">
        <name>Fe(2+)</name>
        <dbReference type="ChEBI" id="CHEBI:29033"/>
    </cofactor>
    <text evidence="6">Binds 1 Fe(2+) ion.</text>
</comment>
<evidence type="ECO:0000313" key="8">
    <source>
        <dbReference type="Proteomes" id="UP000219788"/>
    </source>
</evidence>
<dbReference type="Pfam" id="PF01327">
    <property type="entry name" value="Pep_deformylase"/>
    <property type="match status" value="1"/>
</dbReference>
<evidence type="ECO:0000256" key="3">
    <source>
        <dbReference type="ARBA" id="ARBA00022801"/>
    </source>
</evidence>